<dbReference type="RefSeq" id="WP_341602911.1">
    <property type="nucleotide sequence ID" value="NZ_JBAKAW010000010.1"/>
</dbReference>
<evidence type="ECO:0000313" key="2">
    <source>
        <dbReference type="Proteomes" id="UP001371391"/>
    </source>
</evidence>
<comment type="caution">
    <text evidence="1">The sequence shown here is derived from an EMBL/GenBank/DDBJ whole genome shotgun (WGS) entry which is preliminary data.</text>
</comment>
<sequence length="74" mass="8423">MVKLRLIEIGTDKVQDIELTRVPTITEKIKIDDVFTFEVTKVLHLTSNSFDADITVKREPAKSKPVAAPKMKRQ</sequence>
<accession>A0ABU9H1K6</accession>
<proteinExistence type="predicted"/>
<dbReference type="Proteomes" id="UP001371391">
    <property type="component" value="Unassembled WGS sequence"/>
</dbReference>
<name>A0ABU9H1K6_9GAMM</name>
<keyword evidence="2" id="KW-1185">Reference proteome</keyword>
<gene>
    <name evidence="1" type="ORF">V6257_11925</name>
</gene>
<organism evidence="1 2">
    <name type="scientific">Pseudoalteromonas issachenkonii</name>
    <dbReference type="NCBI Taxonomy" id="152297"/>
    <lineage>
        <taxon>Bacteria</taxon>
        <taxon>Pseudomonadati</taxon>
        <taxon>Pseudomonadota</taxon>
        <taxon>Gammaproteobacteria</taxon>
        <taxon>Alteromonadales</taxon>
        <taxon>Pseudoalteromonadaceae</taxon>
        <taxon>Pseudoalteromonas</taxon>
    </lineage>
</organism>
<evidence type="ECO:0000313" key="1">
    <source>
        <dbReference type="EMBL" id="MEL0655744.1"/>
    </source>
</evidence>
<reference evidence="1 2" key="1">
    <citation type="submission" date="2024-02" db="EMBL/GenBank/DDBJ databases">
        <title>Bacteria isolated from the canopy kelp, Nereocystis luetkeana.</title>
        <authorList>
            <person name="Pfister C.A."/>
            <person name="Younker I.T."/>
            <person name="Light S.H."/>
        </authorList>
    </citation>
    <scope>NUCLEOTIDE SEQUENCE [LARGE SCALE GENOMIC DNA]</scope>
    <source>
        <strain evidence="1 2">TI.1.03</strain>
    </source>
</reference>
<protein>
    <submittedName>
        <fullName evidence="1">Uncharacterized protein</fullName>
    </submittedName>
</protein>
<dbReference type="EMBL" id="JBAKAW010000010">
    <property type="protein sequence ID" value="MEL0655744.1"/>
    <property type="molecule type" value="Genomic_DNA"/>
</dbReference>